<sequence>MQNIHQDYVEETYGEDGLLKTFQVHVPETFHFAYDIVDRLARLEPDKRALVWCDDSGSEKIFTFGQLHVLSEKAANFLSGAGIRKGDMVMLILKRHYEYWIAMLALHKIGAVAIPATAQLTKKDLVYRFRAAKVKAILCTADGETADFVDKAQKEVPAMDIKIIARGTRPDWLSFADGVERAESHFPRPTDHSVHDPLLMYFTSGTTAMPKMVLHDHSYPLGHIITAKHWQCVNPDGLHLTVAETGWAKASWGKLYGQWIMEAPIFVYDFDKFDPDKLLGKIEQYHITTFCAPPTVYRFFIKEGMAGHDLSSIEHATIAGEALNAEVYNRFVEATGVPLMEGFGQSESTVMLANLKGMTPKPGSMGRPTPLYHIELIHESGEPVQTGEVGEIVVDIRNGRPAGLFCEYYQAPERNAQACHDGYYHTGDTAWRDEDGYYWYVGRTDDLIKSSGYRIGPFEIESVLMEHPAVLECAVTGVPDPVRGQVVKASIVLTSSFEPSEKLEKELKDYVKRQTAPYKYPRVIEFIKELPKTTSGKIRRVEIREKDSQ</sequence>
<evidence type="ECO:0000256" key="3">
    <source>
        <dbReference type="ARBA" id="ARBA00022741"/>
    </source>
</evidence>
<accession>E6U6A6</accession>
<dbReference type="KEGG" id="eha:Ethha_1333"/>
<dbReference type="Pfam" id="PF00501">
    <property type="entry name" value="AMP-binding"/>
    <property type="match status" value="1"/>
</dbReference>
<dbReference type="Pfam" id="PF13193">
    <property type="entry name" value="AMP-binding_C"/>
    <property type="match status" value="1"/>
</dbReference>
<feature type="domain" description="AMP-dependent synthetase/ligase" evidence="5">
    <location>
        <begin position="40"/>
        <end position="394"/>
    </location>
</feature>
<dbReference type="InterPro" id="IPR045851">
    <property type="entry name" value="AMP-bd_C_sf"/>
</dbReference>
<dbReference type="InterPro" id="IPR042099">
    <property type="entry name" value="ANL_N_sf"/>
</dbReference>
<dbReference type="AlphaFoldDB" id="E6U6A6"/>
<dbReference type="GO" id="GO:0006637">
    <property type="term" value="P:acyl-CoA metabolic process"/>
    <property type="evidence" value="ECO:0007669"/>
    <property type="project" value="TreeGrafter"/>
</dbReference>
<dbReference type="GO" id="GO:0006633">
    <property type="term" value="P:fatty acid biosynthetic process"/>
    <property type="evidence" value="ECO:0007669"/>
    <property type="project" value="TreeGrafter"/>
</dbReference>
<evidence type="ECO:0000256" key="2">
    <source>
        <dbReference type="ARBA" id="ARBA00022598"/>
    </source>
</evidence>
<keyword evidence="2 7" id="KW-0436">Ligase</keyword>
<evidence type="ECO:0000256" key="4">
    <source>
        <dbReference type="ARBA" id="ARBA00022840"/>
    </source>
</evidence>
<dbReference type="FunFam" id="3.30.300.30:FF:000005">
    <property type="entry name" value="Acyl-coenzyme A synthetase ACSM5, mitochondrial"/>
    <property type="match status" value="1"/>
</dbReference>
<keyword evidence="4" id="KW-0067">ATP-binding</keyword>
<evidence type="ECO:0000259" key="6">
    <source>
        <dbReference type="Pfam" id="PF13193"/>
    </source>
</evidence>
<feature type="domain" description="AMP-binding enzyme C-terminal" evidence="6">
    <location>
        <begin position="459"/>
        <end position="537"/>
    </location>
</feature>
<comment type="similarity">
    <text evidence="1">Belongs to the ATP-dependent AMP-binding enzyme family.</text>
</comment>
<dbReference type="GO" id="GO:0005524">
    <property type="term" value="F:ATP binding"/>
    <property type="evidence" value="ECO:0007669"/>
    <property type="project" value="UniProtKB-KW"/>
</dbReference>
<evidence type="ECO:0000259" key="5">
    <source>
        <dbReference type="Pfam" id="PF00501"/>
    </source>
</evidence>
<dbReference type="GO" id="GO:0016405">
    <property type="term" value="F:CoA-ligase activity"/>
    <property type="evidence" value="ECO:0007669"/>
    <property type="project" value="UniProtKB-ARBA"/>
</dbReference>
<dbReference type="PANTHER" id="PTHR43605:SF10">
    <property type="entry name" value="ACYL-COA SYNTHETASE MEDIUM CHAIN FAMILY MEMBER 3"/>
    <property type="match status" value="1"/>
</dbReference>
<dbReference type="Gene3D" id="3.30.300.30">
    <property type="match status" value="1"/>
</dbReference>
<dbReference type="InterPro" id="IPR000873">
    <property type="entry name" value="AMP-dep_synth/lig_dom"/>
</dbReference>
<reference evidence="7 8" key="1">
    <citation type="submission" date="2010-12" db="EMBL/GenBank/DDBJ databases">
        <title>Complete sequence of Ethanoligenens harbinense YUAN-3.</title>
        <authorList>
            <person name="Lucas S."/>
            <person name="Copeland A."/>
            <person name="Lapidus A."/>
            <person name="Cheng J.-F."/>
            <person name="Bruce D."/>
            <person name="Goodwin L."/>
            <person name="Pitluck S."/>
            <person name="Chertkov O."/>
            <person name="Misra M."/>
            <person name="Detter J.C."/>
            <person name="Han C."/>
            <person name="Tapia R."/>
            <person name="Land M."/>
            <person name="Hauser L."/>
            <person name="Jeffries C."/>
            <person name="Kyrpides N."/>
            <person name="Ivanova N."/>
            <person name="Mikhailova N."/>
            <person name="Wang A."/>
            <person name="Mouttaki H."/>
            <person name="He Z."/>
            <person name="Zhou J."/>
            <person name="Hemme C.L."/>
            <person name="Woyke T."/>
        </authorList>
    </citation>
    <scope>NUCLEOTIDE SEQUENCE [LARGE SCALE GENOMIC DNA]</scope>
    <source>
        <strain evidence="8">DSM 18485 / JCM 12961 / CGMCC 1.5033 / YUAN-3</strain>
    </source>
</reference>
<dbReference type="HOGENOM" id="CLU_000022_59_10_9"/>
<organism evidence="7 8">
    <name type="scientific">Ethanoligenens harbinense (strain DSM 18485 / JCM 12961 / CGMCC 1.5033 / YUAN-3)</name>
    <dbReference type="NCBI Taxonomy" id="663278"/>
    <lineage>
        <taxon>Bacteria</taxon>
        <taxon>Bacillati</taxon>
        <taxon>Bacillota</taxon>
        <taxon>Clostridia</taxon>
        <taxon>Eubacteriales</taxon>
        <taxon>Oscillospiraceae</taxon>
        <taxon>Ethanoligenens</taxon>
    </lineage>
</organism>
<dbReference type="Proteomes" id="UP000001551">
    <property type="component" value="Chromosome"/>
</dbReference>
<gene>
    <name evidence="7" type="ordered locus">Ethha_1333</name>
</gene>
<dbReference type="EMBL" id="CP002400">
    <property type="protein sequence ID" value="ADU26873.1"/>
    <property type="molecule type" value="Genomic_DNA"/>
</dbReference>
<name>E6U6A6_ETHHY</name>
<evidence type="ECO:0000313" key="7">
    <source>
        <dbReference type="EMBL" id="ADU26873.1"/>
    </source>
</evidence>
<proteinExistence type="inferred from homology"/>
<dbReference type="PANTHER" id="PTHR43605">
    <property type="entry name" value="ACYL-COENZYME A SYNTHETASE"/>
    <property type="match status" value="1"/>
</dbReference>
<dbReference type="GO" id="GO:0015645">
    <property type="term" value="F:fatty acid ligase activity"/>
    <property type="evidence" value="ECO:0007669"/>
    <property type="project" value="TreeGrafter"/>
</dbReference>
<dbReference type="GO" id="GO:0004321">
    <property type="term" value="F:fatty-acyl-CoA synthase activity"/>
    <property type="evidence" value="ECO:0007669"/>
    <property type="project" value="TreeGrafter"/>
</dbReference>
<protein>
    <submittedName>
        <fullName evidence="7">AMP-dependent synthetase and ligase</fullName>
    </submittedName>
</protein>
<evidence type="ECO:0000256" key="1">
    <source>
        <dbReference type="ARBA" id="ARBA00006432"/>
    </source>
</evidence>
<keyword evidence="3" id="KW-0547">Nucleotide-binding</keyword>
<dbReference type="RefSeq" id="WP_013485228.1">
    <property type="nucleotide sequence ID" value="NC_014828.1"/>
</dbReference>
<dbReference type="eggNOG" id="COG0365">
    <property type="taxonomic scope" value="Bacteria"/>
</dbReference>
<dbReference type="STRING" id="663278.Ethha_1333"/>
<dbReference type="InterPro" id="IPR025110">
    <property type="entry name" value="AMP-bd_C"/>
</dbReference>
<evidence type="ECO:0000313" key="8">
    <source>
        <dbReference type="Proteomes" id="UP000001551"/>
    </source>
</evidence>
<dbReference type="Gene3D" id="3.40.50.12780">
    <property type="entry name" value="N-terminal domain of ligase-like"/>
    <property type="match status" value="1"/>
</dbReference>
<keyword evidence="8" id="KW-1185">Reference proteome</keyword>
<dbReference type="SUPFAM" id="SSF56801">
    <property type="entry name" value="Acetyl-CoA synthetase-like"/>
    <property type="match status" value="1"/>
</dbReference>
<dbReference type="InterPro" id="IPR051087">
    <property type="entry name" value="Mitochondrial_ACSM"/>
</dbReference>